<evidence type="ECO:0000256" key="1">
    <source>
        <dbReference type="SAM" id="MobiDB-lite"/>
    </source>
</evidence>
<dbReference type="EMBL" id="JH930472">
    <property type="protein sequence ID" value="EKM55714.1"/>
    <property type="molecule type" value="Genomic_DNA"/>
</dbReference>
<organism evidence="3 4">
    <name type="scientific">Phanerochaete carnosa (strain HHB-10118-sp)</name>
    <name type="common">White-rot fungus</name>
    <name type="synonym">Peniophora carnosa</name>
    <dbReference type="NCBI Taxonomy" id="650164"/>
    <lineage>
        <taxon>Eukaryota</taxon>
        <taxon>Fungi</taxon>
        <taxon>Dikarya</taxon>
        <taxon>Basidiomycota</taxon>
        <taxon>Agaricomycotina</taxon>
        <taxon>Agaricomycetes</taxon>
        <taxon>Polyporales</taxon>
        <taxon>Phanerochaetaceae</taxon>
        <taxon>Phanerochaete</taxon>
    </lineage>
</organism>
<name>K5W9R4_PHACS</name>
<dbReference type="InParanoid" id="K5W9R4"/>
<evidence type="ECO:0008006" key="5">
    <source>
        <dbReference type="Google" id="ProtNLM"/>
    </source>
</evidence>
<reference evidence="3 4" key="1">
    <citation type="journal article" date="2012" name="BMC Genomics">
        <title>Comparative genomics of the white-rot fungi, Phanerochaete carnosa and P. chrysosporium, to elucidate the genetic basis of the distinct wood types they colonize.</title>
        <authorList>
            <person name="Suzuki H."/>
            <person name="MacDonald J."/>
            <person name="Syed K."/>
            <person name="Salamov A."/>
            <person name="Hori C."/>
            <person name="Aerts A."/>
            <person name="Henrissat B."/>
            <person name="Wiebenga A."/>
            <person name="vanKuyk P.A."/>
            <person name="Barry K."/>
            <person name="Lindquist E."/>
            <person name="LaButti K."/>
            <person name="Lapidus A."/>
            <person name="Lucas S."/>
            <person name="Coutinho P."/>
            <person name="Gong Y."/>
            <person name="Samejima M."/>
            <person name="Mahadevan R."/>
            <person name="Abou-Zaid M."/>
            <person name="de Vries R.P."/>
            <person name="Igarashi K."/>
            <person name="Yadav J.S."/>
            <person name="Grigoriev I.V."/>
            <person name="Master E.R."/>
        </authorList>
    </citation>
    <scope>NUCLEOTIDE SEQUENCE [LARGE SCALE GENOMIC DNA]</scope>
    <source>
        <strain evidence="3 4">HHB-10118-sp</strain>
    </source>
</reference>
<protein>
    <recommendedName>
        <fullName evidence="5">Secreted protein</fullName>
    </recommendedName>
</protein>
<accession>K5W9R4</accession>
<feature type="signal peptide" evidence="2">
    <location>
        <begin position="1"/>
        <end position="21"/>
    </location>
</feature>
<proteinExistence type="predicted"/>
<feature type="region of interest" description="Disordered" evidence="1">
    <location>
        <begin position="20"/>
        <end position="86"/>
    </location>
</feature>
<feature type="compositionally biased region" description="Low complexity" evidence="1">
    <location>
        <begin position="37"/>
        <end position="48"/>
    </location>
</feature>
<dbReference type="HOGENOM" id="CLU_1396802_0_0_1"/>
<evidence type="ECO:0000313" key="3">
    <source>
        <dbReference type="EMBL" id="EKM55714.1"/>
    </source>
</evidence>
<evidence type="ECO:0000256" key="2">
    <source>
        <dbReference type="SAM" id="SignalP"/>
    </source>
</evidence>
<sequence>MVLVLKQSLALLVPAIYTSDASRTPSSGHRGGNAHPSRSSSDMDVHSSIVRRSSHARGKPCQSGPSAKGKRVHDAKCGRSLQRAPSYSHRQCDRHVAVTESHLCPPARRMCSGLPVPPRNYRLSPPRMTLPRPAVEHWGLRFRRRGTPGRFAYAPVPAPQRVIRGPAPRGSLRASAYMRREVLLGSFVSLAHAVF</sequence>
<dbReference type="RefSeq" id="XP_007396033.1">
    <property type="nucleotide sequence ID" value="XM_007395971.1"/>
</dbReference>
<keyword evidence="2" id="KW-0732">Signal</keyword>
<dbReference type="GeneID" id="18916611"/>
<dbReference type="KEGG" id="pco:PHACADRAFT_256536"/>
<dbReference type="AlphaFoldDB" id="K5W9R4"/>
<feature type="chain" id="PRO_5003889205" description="Secreted protein" evidence="2">
    <location>
        <begin position="22"/>
        <end position="195"/>
    </location>
</feature>
<evidence type="ECO:0000313" key="4">
    <source>
        <dbReference type="Proteomes" id="UP000008370"/>
    </source>
</evidence>
<keyword evidence="4" id="KW-1185">Reference proteome</keyword>
<gene>
    <name evidence="3" type="ORF">PHACADRAFT_256536</name>
</gene>
<dbReference type="Proteomes" id="UP000008370">
    <property type="component" value="Unassembled WGS sequence"/>
</dbReference>